<evidence type="ECO:0000256" key="5">
    <source>
        <dbReference type="SAM" id="Coils"/>
    </source>
</evidence>
<gene>
    <name evidence="8" type="ORF">NEOLI_003020</name>
</gene>
<dbReference type="Gene3D" id="4.10.1000.10">
    <property type="entry name" value="Zinc finger, CCCH-type"/>
    <property type="match status" value="1"/>
</dbReference>
<dbReference type="Pfam" id="PF00642">
    <property type="entry name" value="zf-CCCH"/>
    <property type="match status" value="1"/>
</dbReference>
<dbReference type="STRING" id="1198029.A0A1U7LT46"/>
<sequence>MPSVKRRVRKTRLCRFWMHMDNCRYGDRCRYAHGFLQLESVPVRLVGNADAISQWYNQRYHEGPVSWQIQQPQRVIAAPPEIHAAPPTPIASPRPGSTSLPKLSSQQEGKIESIPELRCKETKSQAVQTDPESVFVNVNPPEKPAKELRYEAEIDRLTAKCDQLREDKAHALEKRGAEWNSKYVELKEQNEYLSYQQNRDREYINVLEDIIKSSKATIEDLQRRMNSVQAQLASTFTSRDAEMQAKIQKLERDRSELVDTIWKLKNEVAEANERIKSKTGDILLLQLSKLRKASSLEPSKFLTWLYQECPPPNPVPLLPAKCGKSEFREAIRKYHPDKAGKFGDHIKILVEEVTKVLNQKVQEIEPE</sequence>
<feature type="coiled-coil region" evidence="5">
    <location>
        <begin position="147"/>
        <end position="281"/>
    </location>
</feature>
<keyword evidence="1 4" id="KW-0479">Metal-binding</keyword>
<dbReference type="SMART" id="SM00356">
    <property type="entry name" value="ZnF_C3H1"/>
    <property type="match status" value="1"/>
</dbReference>
<dbReference type="InterPro" id="IPR036855">
    <property type="entry name" value="Znf_CCCH_sf"/>
</dbReference>
<evidence type="ECO:0000256" key="1">
    <source>
        <dbReference type="ARBA" id="ARBA00022723"/>
    </source>
</evidence>
<reference evidence="8 9" key="1">
    <citation type="submission" date="2016-04" db="EMBL/GenBank/DDBJ databases">
        <title>Evolutionary innovation and constraint leading to complex multicellularity in the Ascomycota.</title>
        <authorList>
            <person name="Cisse O."/>
            <person name="Nguyen A."/>
            <person name="Hewitt D.A."/>
            <person name="Jedd G."/>
            <person name="Stajich J.E."/>
        </authorList>
    </citation>
    <scope>NUCLEOTIDE SEQUENCE [LARGE SCALE GENOMIC DNA]</scope>
    <source>
        <strain evidence="8 9">DAH-3</strain>
    </source>
</reference>
<evidence type="ECO:0000256" key="4">
    <source>
        <dbReference type="PROSITE-ProRule" id="PRU00723"/>
    </source>
</evidence>
<dbReference type="SUPFAM" id="SSF90229">
    <property type="entry name" value="CCCH zinc finger"/>
    <property type="match status" value="1"/>
</dbReference>
<keyword evidence="5" id="KW-0175">Coiled coil</keyword>
<comment type="caution">
    <text evidence="8">The sequence shown here is derived from an EMBL/GenBank/DDBJ whole genome shotgun (WGS) entry which is preliminary data.</text>
</comment>
<dbReference type="InterPro" id="IPR000571">
    <property type="entry name" value="Znf_CCCH"/>
</dbReference>
<evidence type="ECO:0000256" key="6">
    <source>
        <dbReference type="SAM" id="MobiDB-lite"/>
    </source>
</evidence>
<feature type="zinc finger region" description="C3H1-type" evidence="4">
    <location>
        <begin position="9"/>
        <end position="36"/>
    </location>
</feature>
<dbReference type="GO" id="GO:0008270">
    <property type="term" value="F:zinc ion binding"/>
    <property type="evidence" value="ECO:0007669"/>
    <property type="project" value="UniProtKB-KW"/>
</dbReference>
<evidence type="ECO:0000259" key="7">
    <source>
        <dbReference type="PROSITE" id="PS50103"/>
    </source>
</evidence>
<keyword evidence="9" id="KW-1185">Reference proteome</keyword>
<name>A0A1U7LT46_NEOID</name>
<dbReference type="EMBL" id="LXFE01000302">
    <property type="protein sequence ID" value="OLL25845.1"/>
    <property type="molecule type" value="Genomic_DNA"/>
</dbReference>
<feature type="region of interest" description="Disordered" evidence="6">
    <location>
        <begin position="83"/>
        <end position="107"/>
    </location>
</feature>
<dbReference type="AlphaFoldDB" id="A0A1U7LT46"/>
<dbReference type="PROSITE" id="PS50103">
    <property type="entry name" value="ZF_C3H1"/>
    <property type="match status" value="1"/>
</dbReference>
<dbReference type="Proteomes" id="UP000186594">
    <property type="component" value="Unassembled WGS sequence"/>
</dbReference>
<evidence type="ECO:0000256" key="3">
    <source>
        <dbReference type="ARBA" id="ARBA00022833"/>
    </source>
</evidence>
<protein>
    <recommendedName>
        <fullName evidence="7">C3H1-type domain-containing protein</fullName>
    </recommendedName>
</protein>
<proteinExistence type="predicted"/>
<evidence type="ECO:0000313" key="8">
    <source>
        <dbReference type="EMBL" id="OLL25845.1"/>
    </source>
</evidence>
<accession>A0A1U7LT46</accession>
<keyword evidence="3 4" id="KW-0862">Zinc</keyword>
<keyword evidence="2 4" id="KW-0863">Zinc-finger</keyword>
<dbReference type="OrthoDB" id="5352776at2759"/>
<feature type="domain" description="C3H1-type" evidence="7">
    <location>
        <begin position="9"/>
        <end position="36"/>
    </location>
</feature>
<evidence type="ECO:0000313" key="9">
    <source>
        <dbReference type="Proteomes" id="UP000186594"/>
    </source>
</evidence>
<feature type="compositionally biased region" description="Polar residues" evidence="6">
    <location>
        <begin position="95"/>
        <end position="107"/>
    </location>
</feature>
<organism evidence="8 9">
    <name type="scientific">Neolecta irregularis (strain DAH-3)</name>
    <dbReference type="NCBI Taxonomy" id="1198029"/>
    <lineage>
        <taxon>Eukaryota</taxon>
        <taxon>Fungi</taxon>
        <taxon>Dikarya</taxon>
        <taxon>Ascomycota</taxon>
        <taxon>Taphrinomycotina</taxon>
        <taxon>Neolectales</taxon>
        <taxon>Neolectaceae</taxon>
        <taxon>Neolecta</taxon>
    </lineage>
</organism>
<evidence type="ECO:0000256" key="2">
    <source>
        <dbReference type="ARBA" id="ARBA00022771"/>
    </source>
</evidence>